<protein>
    <recommendedName>
        <fullName evidence="4">Secreted protein</fullName>
    </recommendedName>
</protein>
<reference evidence="2" key="1">
    <citation type="journal article" date="2019" name="bioRxiv">
        <title>The Genome of the Zebra Mussel, Dreissena polymorpha: A Resource for Invasive Species Research.</title>
        <authorList>
            <person name="McCartney M.A."/>
            <person name="Auch B."/>
            <person name="Kono T."/>
            <person name="Mallez S."/>
            <person name="Zhang Y."/>
            <person name="Obille A."/>
            <person name="Becker A."/>
            <person name="Abrahante J.E."/>
            <person name="Garbe J."/>
            <person name="Badalamenti J.P."/>
            <person name="Herman A."/>
            <person name="Mangelson H."/>
            <person name="Liachko I."/>
            <person name="Sullivan S."/>
            <person name="Sone E.D."/>
            <person name="Koren S."/>
            <person name="Silverstein K.A.T."/>
            <person name="Beckman K.B."/>
            <person name="Gohl D.M."/>
        </authorList>
    </citation>
    <scope>NUCLEOTIDE SEQUENCE</scope>
    <source>
        <strain evidence="2">Duluth1</strain>
        <tissue evidence="2">Whole animal</tissue>
    </source>
</reference>
<gene>
    <name evidence="2" type="ORF">DPMN_015128</name>
</gene>
<proteinExistence type="predicted"/>
<sequence>MIIIMIIIMVIIISSSFIINGEMRGDDTEILFQTGLSCAADDNLSMGKDVHSCTLSLQLFFLRLRRRPQSSMPLRTVLHRESCLVTCPTKPDFVLRRSPEGAQPLLFANT</sequence>
<comment type="caution">
    <text evidence="2">The sequence shown here is derived from an EMBL/GenBank/DDBJ whole genome shotgun (WGS) entry which is preliminary data.</text>
</comment>
<evidence type="ECO:0000256" key="1">
    <source>
        <dbReference type="SAM" id="SignalP"/>
    </source>
</evidence>
<feature type="chain" id="PRO_5038481745" description="Secreted protein" evidence="1">
    <location>
        <begin position="17"/>
        <end position="110"/>
    </location>
</feature>
<feature type="signal peptide" evidence="1">
    <location>
        <begin position="1"/>
        <end position="16"/>
    </location>
</feature>
<dbReference type="Proteomes" id="UP000828390">
    <property type="component" value="Unassembled WGS sequence"/>
</dbReference>
<evidence type="ECO:0008006" key="4">
    <source>
        <dbReference type="Google" id="ProtNLM"/>
    </source>
</evidence>
<dbReference type="EMBL" id="JAIWYP010000001">
    <property type="protein sequence ID" value="KAH3891037.1"/>
    <property type="molecule type" value="Genomic_DNA"/>
</dbReference>
<name>A0A9D4N778_DREPO</name>
<keyword evidence="3" id="KW-1185">Reference proteome</keyword>
<dbReference type="AlphaFoldDB" id="A0A9D4N778"/>
<accession>A0A9D4N778</accession>
<evidence type="ECO:0000313" key="3">
    <source>
        <dbReference type="Proteomes" id="UP000828390"/>
    </source>
</evidence>
<reference evidence="2" key="2">
    <citation type="submission" date="2020-11" db="EMBL/GenBank/DDBJ databases">
        <authorList>
            <person name="McCartney M.A."/>
            <person name="Auch B."/>
            <person name="Kono T."/>
            <person name="Mallez S."/>
            <person name="Becker A."/>
            <person name="Gohl D.M."/>
            <person name="Silverstein K.A.T."/>
            <person name="Koren S."/>
            <person name="Bechman K.B."/>
            <person name="Herman A."/>
            <person name="Abrahante J.E."/>
            <person name="Garbe J."/>
        </authorList>
    </citation>
    <scope>NUCLEOTIDE SEQUENCE</scope>
    <source>
        <strain evidence="2">Duluth1</strain>
        <tissue evidence="2">Whole animal</tissue>
    </source>
</reference>
<evidence type="ECO:0000313" key="2">
    <source>
        <dbReference type="EMBL" id="KAH3891037.1"/>
    </source>
</evidence>
<organism evidence="2 3">
    <name type="scientific">Dreissena polymorpha</name>
    <name type="common">Zebra mussel</name>
    <name type="synonym">Mytilus polymorpha</name>
    <dbReference type="NCBI Taxonomy" id="45954"/>
    <lineage>
        <taxon>Eukaryota</taxon>
        <taxon>Metazoa</taxon>
        <taxon>Spiralia</taxon>
        <taxon>Lophotrochozoa</taxon>
        <taxon>Mollusca</taxon>
        <taxon>Bivalvia</taxon>
        <taxon>Autobranchia</taxon>
        <taxon>Heteroconchia</taxon>
        <taxon>Euheterodonta</taxon>
        <taxon>Imparidentia</taxon>
        <taxon>Neoheterodontei</taxon>
        <taxon>Myida</taxon>
        <taxon>Dreissenoidea</taxon>
        <taxon>Dreissenidae</taxon>
        <taxon>Dreissena</taxon>
    </lineage>
</organism>
<keyword evidence="1" id="KW-0732">Signal</keyword>